<evidence type="ECO:0000313" key="1">
    <source>
        <dbReference type="EMBL" id="GFO16600.1"/>
    </source>
</evidence>
<name>A0AAV4B7M8_9GAST</name>
<dbReference type="Proteomes" id="UP000735302">
    <property type="component" value="Unassembled WGS sequence"/>
</dbReference>
<comment type="caution">
    <text evidence="1">The sequence shown here is derived from an EMBL/GenBank/DDBJ whole genome shotgun (WGS) entry which is preliminary data.</text>
</comment>
<accession>A0AAV4B7M8</accession>
<sequence length="129" mass="14374">MPGPEKWFYDELRAQDRFVYIASPQQGDLRLSGPPSGLGAGGGVRTCDRRVSADLKAHSLATGPPAPPRAQDLKSFAPFGLKSVAMIDEKATFKWSSRECGRHLNVKKISVETWDRINVWDKHLHFGKK</sequence>
<organism evidence="1 2">
    <name type="scientific">Plakobranchus ocellatus</name>
    <dbReference type="NCBI Taxonomy" id="259542"/>
    <lineage>
        <taxon>Eukaryota</taxon>
        <taxon>Metazoa</taxon>
        <taxon>Spiralia</taxon>
        <taxon>Lophotrochozoa</taxon>
        <taxon>Mollusca</taxon>
        <taxon>Gastropoda</taxon>
        <taxon>Heterobranchia</taxon>
        <taxon>Euthyneura</taxon>
        <taxon>Panpulmonata</taxon>
        <taxon>Sacoglossa</taxon>
        <taxon>Placobranchoidea</taxon>
        <taxon>Plakobranchidae</taxon>
        <taxon>Plakobranchus</taxon>
    </lineage>
</organism>
<evidence type="ECO:0000313" key="2">
    <source>
        <dbReference type="Proteomes" id="UP000735302"/>
    </source>
</evidence>
<dbReference type="AlphaFoldDB" id="A0AAV4B7M8"/>
<keyword evidence="2" id="KW-1185">Reference proteome</keyword>
<reference evidence="1 2" key="1">
    <citation type="journal article" date="2021" name="Elife">
        <title>Chloroplast acquisition without the gene transfer in kleptoplastic sea slugs, Plakobranchus ocellatus.</title>
        <authorList>
            <person name="Maeda T."/>
            <person name="Takahashi S."/>
            <person name="Yoshida T."/>
            <person name="Shimamura S."/>
            <person name="Takaki Y."/>
            <person name="Nagai Y."/>
            <person name="Toyoda A."/>
            <person name="Suzuki Y."/>
            <person name="Arimoto A."/>
            <person name="Ishii H."/>
            <person name="Satoh N."/>
            <person name="Nishiyama T."/>
            <person name="Hasebe M."/>
            <person name="Maruyama T."/>
            <person name="Minagawa J."/>
            <person name="Obokata J."/>
            <person name="Shigenobu S."/>
        </authorList>
    </citation>
    <scope>NUCLEOTIDE SEQUENCE [LARGE SCALE GENOMIC DNA]</scope>
</reference>
<gene>
    <name evidence="1" type="ORF">PoB_004310500</name>
</gene>
<protein>
    <submittedName>
        <fullName evidence="1">Uncharacterized protein</fullName>
    </submittedName>
</protein>
<proteinExistence type="predicted"/>
<dbReference type="EMBL" id="BLXT01004673">
    <property type="protein sequence ID" value="GFO16600.1"/>
    <property type="molecule type" value="Genomic_DNA"/>
</dbReference>